<dbReference type="AlphaFoldDB" id="A0A9P6DP71"/>
<dbReference type="InterPro" id="IPR036480">
    <property type="entry name" value="CarbP_synth_ssu_N_sf"/>
</dbReference>
<evidence type="ECO:0000259" key="1">
    <source>
        <dbReference type="SMART" id="SM01097"/>
    </source>
</evidence>
<feature type="domain" description="Carbamoyl-phosphate synthase small subunit N-terminal" evidence="1">
    <location>
        <begin position="111"/>
        <end position="231"/>
    </location>
</feature>
<dbReference type="SMART" id="SM01097">
    <property type="entry name" value="CPSase_sm_chain"/>
    <property type="match status" value="1"/>
</dbReference>
<comment type="caution">
    <text evidence="2">The sequence shown here is derived from an EMBL/GenBank/DDBJ whole genome shotgun (WGS) entry which is preliminary data.</text>
</comment>
<sequence>MDLLVAGVSATTYSQSIHRTLNWIIFHAGGGPRPGLEPAPQTNLKVSEGPGETVLISSFWVSNSNIGYAVPPVEGIRTGHESTLIMHANIMGAAPGTPSFRPSIPPVGGITNAVLVLIDCSLFYGTGVGAQGKSVSGECVFQTGMVGHCESLTDPSSHYPRTQHHPDFESSRIHIAALIVAYYSDELTYYRAASSLGAWPKENGVSAIFGVDTRSLTQEIRKQGTILGKVLAKRQGLPFRSQSLAAAVAGSQNVSRAPSPSRGLWKSTSIFLSDPNAGTLVEGLYLRTPGVPNGFFVPSTPSVQQTASSPIG</sequence>
<dbReference type="InterPro" id="IPR002474">
    <property type="entry name" value="CarbamoylP_synth_ssu_N"/>
</dbReference>
<dbReference type="Gene3D" id="3.50.30.20">
    <property type="entry name" value="Carbamoyl-phosphate synthase small subunit, N-terminal domain"/>
    <property type="match status" value="1"/>
</dbReference>
<dbReference type="EMBL" id="MU129129">
    <property type="protein sequence ID" value="KAF9505988.1"/>
    <property type="molecule type" value="Genomic_DNA"/>
</dbReference>
<proteinExistence type="predicted"/>
<evidence type="ECO:0000313" key="2">
    <source>
        <dbReference type="EMBL" id="KAF9505988.1"/>
    </source>
</evidence>
<name>A0A9P6DP71_9AGAM</name>
<dbReference type="SUPFAM" id="SSF52021">
    <property type="entry name" value="Carbamoyl phosphate synthetase, small subunit N-terminal domain"/>
    <property type="match status" value="1"/>
</dbReference>
<organism evidence="2 3">
    <name type="scientific">Hydnum rufescens UP504</name>
    <dbReference type="NCBI Taxonomy" id="1448309"/>
    <lineage>
        <taxon>Eukaryota</taxon>
        <taxon>Fungi</taxon>
        <taxon>Dikarya</taxon>
        <taxon>Basidiomycota</taxon>
        <taxon>Agaricomycotina</taxon>
        <taxon>Agaricomycetes</taxon>
        <taxon>Cantharellales</taxon>
        <taxon>Hydnaceae</taxon>
        <taxon>Hydnum</taxon>
    </lineage>
</organism>
<dbReference type="OrthoDB" id="1924069at2759"/>
<dbReference type="Proteomes" id="UP000886523">
    <property type="component" value="Unassembled WGS sequence"/>
</dbReference>
<protein>
    <recommendedName>
        <fullName evidence="1">Carbamoyl-phosphate synthase small subunit N-terminal domain-containing protein</fullName>
    </recommendedName>
</protein>
<accession>A0A9P6DP71</accession>
<gene>
    <name evidence="2" type="ORF">BS47DRAFT_1489550</name>
</gene>
<dbReference type="Pfam" id="PF00988">
    <property type="entry name" value="CPSase_sm_chain"/>
    <property type="match status" value="1"/>
</dbReference>
<evidence type="ECO:0000313" key="3">
    <source>
        <dbReference type="Proteomes" id="UP000886523"/>
    </source>
</evidence>
<reference evidence="2" key="1">
    <citation type="journal article" date="2020" name="Nat. Commun.">
        <title>Large-scale genome sequencing of mycorrhizal fungi provides insights into the early evolution of symbiotic traits.</title>
        <authorList>
            <person name="Miyauchi S."/>
            <person name="Kiss E."/>
            <person name="Kuo A."/>
            <person name="Drula E."/>
            <person name="Kohler A."/>
            <person name="Sanchez-Garcia M."/>
            <person name="Morin E."/>
            <person name="Andreopoulos B."/>
            <person name="Barry K.W."/>
            <person name="Bonito G."/>
            <person name="Buee M."/>
            <person name="Carver A."/>
            <person name="Chen C."/>
            <person name="Cichocki N."/>
            <person name="Clum A."/>
            <person name="Culley D."/>
            <person name="Crous P.W."/>
            <person name="Fauchery L."/>
            <person name="Girlanda M."/>
            <person name="Hayes R.D."/>
            <person name="Keri Z."/>
            <person name="LaButti K."/>
            <person name="Lipzen A."/>
            <person name="Lombard V."/>
            <person name="Magnuson J."/>
            <person name="Maillard F."/>
            <person name="Murat C."/>
            <person name="Nolan M."/>
            <person name="Ohm R.A."/>
            <person name="Pangilinan J."/>
            <person name="Pereira M.F."/>
            <person name="Perotto S."/>
            <person name="Peter M."/>
            <person name="Pfister S."/>
            <person name="Riley R."/>
            <person name="Sitrit Y."/>
            <person name="Stielow J.B."/>
            <person name="Szollosi G."/>
            <person name="Zifcakova L."/>
            <person name="Stursova M."/>
            <person name="Spatafora J.W."/>
            <person name="Tedersoo L."/>
            <person name="Vaario L.M."/>
            <person name="Yamada A."/>
            <person name="Yan M."/>
            <person name="Wang P."/>
            <person name="Xu J."/>
            <person name="Bruns T."/>
            <person name="Baldrian P."/>
            <person name="Vilgalys R."/>
            <person name="Dunand C."/>
            <person name="Henrissat B."/>
            <person name="Grigoriev I.V."/>
            <person name="Hibbett D."/>
            <person name="Nagy L.G."/>
            <person name="Martin F.M."/>
        </authorList>
    </citation>
    <scope>NUCLEOTIDE SEQUENCE</scope>
    <source>
        <strain evidence="2">UP504</strain>
    </source>
</reference>
<keyword evidence="3" id="KW-1185">Reference proteome</keyword>